<gene>
    <name evidence="1" type="ORF">DO97_16270</name>
</gene>
<keyword evidence="2" id="KW-1185">Reference proteome</keyword>
<dbReference type="Proteomes" id="UP000030170">
    <property type="component" value="Unassembled WGS sequence"/>
</dbReference>
<dbReference type="AlphaFoldDB" id="A0A098TGI6"/>
<evidence type="ECO:0000313" key="1">
    <source>
        <dbReference type="EMBL" id="KGF71690.1"/>
    </source>
</evidence>
<protein>
    <submittedName>
        <fullName evidence="1">Uncharacterized protein</fullName>
    </submittedName>
</protein>
<reference evidence="1 2" key="1">
    <citation type="journal article" date="2014" name="Mol. Ecol.">
        <title>Evolution of Synechococcus.</title>
        <authorList>
            <person name="Dvorak P."/>
            <person name="Casamatta D."/>
            <person name="Hasler P."/>
            <person name="Poulickova A."/>
            <person name="Ondrej V."/>
            <person name="Sanges R."/>
        </authorList>
    </citation>
    <scope>NUCLEOTIDE SEQUENCE [LARGE SCALE GENOMIC DNA]</scope>
    <source>
        <strain evidence="1 2">CAUP A 1101</strain>
    </source>
</reference>
<accession>A0A098TGI6</accession>
<name>A0A098TGI6_9CYAN</name>
<organism evidence="1 2">
    <name type="scientific">Neosynechococcus sphagnicola sy1</name>
    <dbReference type="NCBI Taxonomy" id="1497020"/>
    <lineage>
        <taxon>Bacteria</taxon>
        <taxon>Bacillati</taxon>
        <taxon>Cyanobacteriota</taxon>
        <taxon>Cyanophyceae</taxon>
        <taxon>Neosynechococcales</taxon>
        <taxon>Neosynechococcaceae</taxon>
        <taxon>Neosynechococcus</taxon>
    </lineage>
</organism>
<dbReference type="EMBL" id="JJML01000056">
    <property type="protein sequence ID" value="KGF71690.1"/>
    <property type="molecule type" value="Genomic_DNA"/>
</dbReference>
<comment type="caution">
    <text evidence="1">The sequence shown here is derived from an EMBL/GenBank/DDBJ whole genome shotgun (WGS) entry which is preliminary data.</text>
</comment>
<proteinExistence type="predicted"/>
<evidence type="ECO:0000313" key="2">
    <source>
        <dbReference type="Proteomes" id="UP000030170"/>
    </source>
</evidence>
<sequence length="60" mass="6741">MFLRFASSCLRASTFLELGDLGGMGTEWMVPWIVGSGGWWQEAIYDVECLVLEALNQLNQ</sequence>